<dbReference type="GO" id="GO:0043565">
    <property type="term" value="F:sequence-specific DNA binding"/>
    <property type="evidence" value="ECO:0007669"/>
    <property type="project" value="InterPro"/>
</dbReference>
<feature type="domain" description="HTH araC/xylS-type" evidence="4">
    <location>
        <begin position="167"/>
        <end position="265"/>
    </location>
</feature>
<dbReference type="InterPro" id="IPR009057">
    <property type="entry name" value="Homeodomain-like_sf"/>
</dbReference>
<proteinExistence type="predicted"/>
<evidence type="ECO:0000256" key="3">
    <source>
        <dbReference type="ARBA" id="ARBA00023163"/>
    </source>
</evidence>
<dbReference type="Proteomes" id="UP000190675">
    <property type="component" value="Chromosome I"/>
</dbReference>
<dbReference type="SMART" id="SM00342">
    <property type="entry name" value="HTH_ARAC"/>
    <property type="match status" value="1"/>
</dbReference>
<keyword evidence="2" id="KW-0238">DNA-binding</keyword>
<evidence type="ECO:0000259" key="4">
    <source>
        <dbReference type="PROSITE" id="PS01124"/>
    </source>
</evidence>
<dbReference type="RefSeq" id="WP_079572674.1">
    <property type="nucleotide sequence ID" value="NZ_LT670818.1"/>
</dbReference>
<dbReference type="AlphaFoldDB" id="A0A1M5VA16"/>
<keyword evidence="1" id="KW-0805">Transcription regulation</keyword>
<dbReference type="OrthoDB" id="8201115at2"/>
<dbReference type="InterPro" id="IPR050204">
    <property type="entry name" value="AraC_XylS_family_regulators"/>
</dbReference>
<dbReference type="Gene3D" id="1.10.10.60">
    <property type="entry name" value="Homeodomain-like"/>
    <property type="match status" value="2"/>
</dbReference>
<dbReference type="SUPFAM" id="SSF46689">
    <property type="entry name" value="Homeodomain-like"/>
    <property type="match status" value="2"/>
</dbReference>
<sequence>MSRALAVFHGHFGRATVYQLNRPFNVHAHREGHLIFHIGGTPGRIEVFEQPHLLCEETVVAVNPWEPHNFLPKDLAHGALFLVLYVNAEWFAGVRGLRFGCTKFKRTATLDGNIRAAAAMVCGAPSLNGLDGELRSLIDACHEESWRQAEASPEDHAGGAVTDFRVRKSIRLLAEGVGAEIELDAIARESGLSRPHFYKLFRSQTGITPHIYVNTLLMEKALDSLVSTETSIADIGFDLGFSSQSSFTHFFAGNVGMAPTDYRRAAKVLRA</sequence>
<dbReference type="EMBL" id="LT670818">
    <property type="protein sequence ID" value="SHH72077.1"/>
    <property type="molecule type" value="Genomic_DNA"/>
</dbReference>
<evidence type="ECO:0000313" key="5">
    <source>
        <dbReference type="EMBL" id="SHH72077.1"/>
    </source>
</evidence>
<accession>A0A1M5VA16</accession>
<evidence type="ECO:0000256" key="2">
    <source>
        <dbReference type="ARBA" id="ARBA00023125"/>
    </source>
</evidence>
<dbReference type="PANTHER" id="PTHR46796">
    <property type="entry name" value="HTH-TYPE TRANSCRIPTIONAL ACTIVATOR RHAS-RELATED"/>
    <property type="match status" value="1"/>
</dbReference>
<evidence type="ECO:0000313" key="6">
    <source>
        <dbReference type="Proteomes" id="UP000190675"/>
    </source>
</evidence>
<dbReference type="GO" id="GO:0003700">
    <property type="term" value="F:DNA-binding transcription factor activity"/>
    <property type="evidence" value="ECO:0007669"/>
    <property type="project" value="InterPro"/>
</dbReference>
<organism evidence="5 6">
    <name type="scientific">Bradyrhizobium erythrophlei</name>
    <dbReference type="NCBI Taxonomy" id="1437360"/>
    <lineage>
        <taxon>Bacteria</taxon>
        <taxon>Pseudomonadati</taxon>
        <taxon>Pseudomonadota</taxon>
        <taxon>Alphaproteobacteria</taxon>
        <taxon>Hyphomicrobiales</taxon>
        <taxon>Nitrobacteraceae</taxon>
        <taxon>Bradyrhizobium</taxon>
    </lineage>
</organism>
<name>A0A1M5VA16_9BRAD</name>
<dbReference type="Pfam" id="PF12833">
    <property type="entry name" value="HTH_18"/>
    <property type="match status" value="1"/>
</dbReference>
<dbReference type="PROSITE" id="PS01124">
    <property type="entry name" value="HTH_ARAC_FAMILY_2"/>
    <property type="match status" value="1"/>
</dbReference>
<dbReference type="InterPro" id="IPR018060">
    <property type="entry name" value="HTH_AraC"/>
</dbReference>
<protein>
    <submittedName>
        <fullName evidence="5">Transcriptional regulator, AraC family</fullName>
    </submittedName>
</protein>
<dbReference type="PANTHER" id="PTHR46796:SF2">
    <property type="entry name" value="TRANSCRIPTIONAL REGULATORY PROTEIN"/>
    <property type="match status" value="1"/>
</dbReference>
<gene>
    <name evidence="5" type="ORF">SAMN05444169_9041</name>
</gene>
<evidence type="ECO:0000256" key="1">
    <source>
        <dbReference type="ARBA" id="ARBA00023015"/>
    </source>
</evidence>
<reference evidence="5 6" key="1">
    <citation type="submission" date="2016-11" db="EMBL/GenBank/DDBJ databases">
        <authorList>
            <person name="Jaros S."/>
            <person name="Januszkiewicz K."/>
            <person name="Wedrychowicz H."/>
        </authorList>
    </citation>
    <scope>NUCLEOTIDE SEQUENCE [LARGE SCALE GENOMIC DNA]</scope>
    <source>
        <strain evidence="5 6">GAS242</strain>
    </source>
</reference>
<keyword evidence="3" id="KW-0804">Transcription</keyword>